<feature type="transmembrane region" description="Helical" evidence="1">
    <location>
        <begin position="97"/>
        <end position="116"/>
    </location>
</feature>
<accession>A0A941ER59</accession>
<evidence type="ECO:0000256" key="1">
    <source>
        <dbReference type="SAM" id="Phobius"/>
    </source>
</evidence>
<proteinExistence type="predicted"/>
<dbReference type="EMBL" id="JAGSOG010000143">
    <property type="protein sequence ID" value="MBR7836462.1"/>
    <property type="molecule type" value="Genomic_DNA"/>
</dbReference>
<gene>
    <name evidence="2" type="ORF">KDL01_24505</name>
</gene>
<keyword evidence="3" id="KW-1185">Reference proteome</keyword>
<keyword evidence="1" id="KW-1133">Transmembrane helix</keyword>
<dbReference type="RefSeq" id="WP_212530940.1">
    <property type="nucleotide sequence ID" value="NZ_JAGSOG010000143.1"/>
</dbReference>
<reference evidence="2" key="1">
    <citation type="submission" date="2021-04" db="EMBL/GenBank/DDBJ databases">
        <title>Genome based classification of Actinospica acidithermotolerans sp. nov., an actinobacterium isolated from an Indonesian hot spring.</title>
        <authorList>
            <person name="Kusuma A.B."/>
            <person name="Putra K.E."/>
            <person name="Nafisah S."/>
            <person name="Loh J."/>
            <person name="Nouioui I."/>
            <person name="Goodfellow M."/>
        </authorList>
    </citation>
    <scope>NUCLEOTIDE SEQUENCE</scope>
    <source>
        <strain evidence="2">CSCA 57</strain>
    </source>
</reference>
<keyword evidence="1" id="KW-0472">Membrane</keyword>
<feature type="transmembrane region" description="Helical" evidence="1">
    <location>
        <begin position="58"/>
        <end position="76"/>
    </location>
</feature>
<evidence type="ECO:0000313" key="3">
    <source>
        <dbReference type="Proteomes" id="UP000675781"/>
    </source>
</evidence>
<dbReference type="AlphaFoldDB" id="A0A941ER59"/>
<protein>
    <submittedName>
        <fullName evidence="2">Uncharacterized protein</fullName>
    </submittedName>
</protein>
<feature type="transmembrane region" description="Helical" evidence="1">
    <location>
        <begin position="136"/>
        <end position="156"/>
    </location>
</feature>
<evidence type="ECO:0000313" key="2">
    <source>
        <dbReference type="EMBL" id="MBR7836462.1"/>
    </source>
</evidence>
<keyword evidence="1" id="KW-0812">Transmembrane</keyword>
<name>A0A941ER59_9ACTN</name>
<comment type="caution">
    <text evidence="2">The sequence shown here is derived from an EMBL/GenBank/DDBJ whole genome shotgun (WGS) entry which is preliminary data.</text>
</comment>
<organism evidence="2 3">
    <name type="scientific">Actinospica durhamensis</name>
    <dbReference type="NCBI Taxonomy" id="1508375"/>
    <lineage>
        <taxon>Bacteria</taxon>
        <taxon>Bacillati</taxon>
        <taxon>Actinomycetota</taxon>
        <taxon>Actinomycetes</taxon>
        <taxon>Catenulisporales</taxon>
        <taxon>Actinospicaceae</taxon>
        <taxon>Actinospica</taxon>
    </lineage>
</organism>
<dbReference type="Proteomes" id="UP000675781">
    <property type="component" value="Unassembled WGS sequence"/>
</dbReference>
<sequence>MVSGLALLYMILSIAEIFYIDHAATLAEQLNSMILSNQFPSMAQSTQLQADDTTVGNISWITLIVFLALLVMLGAWQRSLTEALGSVGARGAVFRRARYRYLRVVWVLSLLFSLFLQATTTSGNVNSYQDVLNHDHLYMAFCAARAGLGLLVLYFARRLRRVADEGVGLLNGTYVPD</sequence>